<name>A0A225UGL0_9STRA</name>
<proteinExistence type="predicted"/>
<gene>
    <name evidence="2" type="ORF">PHMEG_00038695</name>
</gene>
<feature type="domain" description="Reverse transcriptase/retrotransposon-derived protein RNase H-like" evidence="1">
    <location>
        <begin position="89"/>
        <end position="144"/>
    </location>
</feature>
<evidence type="ECO:0000313" key="3">
    <source>
        <dbReference type="Proteomes" id="UP000198211"/>
    </source>
</evidence>
<accession>A0A225UGL0</accession>
<dbReference type="PANTHER" id="PTHR33064:SF37">
    <property type="entry name" value="RIBONUCLEASE H"/>
    <property type="match status" value="1"/>
</dbReference>
<dbReference type="OrthoDB" id="123497at2759"/>
<feature type="non-terminal residue" evidence="2">
    <location>
        <position position="145"/>
    </location>
</feature>
<dbReference type="EMBL" id="NBNE01018269">
    <property type="protein sequence ID" value="OWY92347.1"/>
    <property type="molecule type" value="Genomic_DNA"/>
</dbReference>
<evidence type="ECO:0000259" key="1">
    <source>
        <dbReference type="Pfam" id="PF17919"/>
    </source>
</evidence>
<keyword evidence="3" id="KW-1185">Reference proteome</keyword>
<sequence length="145" mass="16461">MQRGVHWRILLYTRSSIAIQLEFFAKIKVRLEENSIPYTAFATPDGLFEYLVTPMGISSRPSSFNRLVCAIFSDYNAFCQTYFDDFSIQVEAFQALKAKLTTPPVLAHTDFTKPFHVNVDASDFAVGGYLFQLDEEGHEKVIAYG</sequence>
<dbReference type="InterPro" id="IPR051320">
    <property type="entry name" value="Viral_Replic_Matur_Polypro"/>
</dbReference>
<protein>
    <recommendedName>
        <fullName evidence="1">Reverse transcriptase/retrotransposon-derived protein RNase H-like domain-containing protein</fullName>
    </recommendedName>
</protein>
<dbReference type="Gene3D" id="3.10.10.10">
    <property type="entry name" value="HIV Type 1 Reverse Transcriptase, subunit A, domain 1"/>
    <property type="match status" value="1"/>
</dbReference>
<organism evidence="2 3">
    <name type="scientific">Phytophthora megakarya</name>
    <dbReference type="NCBI Taxonomy" id="4795"/>
    <lineage>
        <taxon>Eukaryota</taxon>
        <taxon>Sar</taxon>
        <taxon>Stramenopiles</taxon>
        <taxon>Oomycota</taxon>
        <taxon>Peronosporomycetes</taxon>
        <taxon>Peronosporales</taxon>
        <taxon>Peronosporaceae</taxon>
        <taxon>Phytophthora</taxon>
    </lineage>
</organism>
<evidence type="ECO:0000313" key="2">
    <source>
        <dbReference type="EMBL" id="OWY92347.1"/>
    </source>
</evidence>
<dbReference type="InterPro" id="IPR043502">
    <property type="entry name" value="DNA/RNA_pol_sf"/>
</dbReference>
<dbReference type="PANTHER" id="PTHR33064">
    <property type="entry name" value="POL PROTEIN"/>
    <property type="match status" value="1"/>
</dbReference>
<comment type="caution">
    <text evidence="2">The sequence shown here is derived from an EMBL/GenBank/DDBJ whole genome shotgun (WGS) entry which is preliminary data.</text>
</comment>
<dbReference type="SUPFAM" id="SSF56672">
    <property type="entry name" value="DNA/RNA polymerases"/>
    <property type="match status" value="1"/>
</dbReference>
<dbReference type="Gene3D" id="3.30.70.270">
    <property type="match status" value="1"/>
</dbReference>
<dbReference type="InterPro" id="IPR041577">
    <property type="entry name" value="RT_RNaseH_2"/>
</dbReference>
<dbReference type="AlphaFoldDB" id="A0A225UGL0"/>
<dbReference type="Pfam" id="PF17919">
    <property type="entry name" value="RT_RNaseH_2"/>
    <property type="match status" value="1"/>
</dbReference>
<dbReference type="InterPro" id="IPR043128">
    <property type="entry name" value="Rev_trsase/Diguanyl_cyclase"/>
</dbReference>
<reference evidence="3" key="1">
    <citation type="submission" date="2017-03" db="EMBL/GenBank/DDBJ databases">
        <title>Phytopthora megakarya and P. palmivora, two closely related causual agents of cacao black pod achieved similar genome size and gene model numbers by different mechanisms.</title>
        <authorList>
            <person name="Ali S."/>
            <person name="Shao J."/>
            <person name="Larry D.J."/>
            <person name="Kronmiller B."/>
            <person name="Shen D."/>
            <person name="Strem M.D."/>
            <person name="Melnick R.L."/>
            <person name="Guiltinan M.J."/>
            <person name="Tyler B.M."/>
            <person name="Meinhardt L.W."/>
            <person name="Bailey B.A."/>
        </authorList>
    </citation>
    <scope>NUCLEOTIDE SEQUENCE [LARGE SCALE GENOMIC DNA]</scope>
    <source>
        <strain evidence="3">zdho120</strain>
    </source>
</reference>
<dbReference type="Proteomes" id="UP000198211">
    <property type="component" value="Unassembled WGS sequence"/>
</dbReference>